<dbReference type="AlphaFoldDB" id="A0A2H5XC18"/>
<protein>
    <recommendedName>
        <fullName evidence="6 7">Phosphopentomutase</fullName>
        <ecNumber evidence="6 7">5.4.2.7</ecNumber>
    </recommendedName>
    <alternativeName>
        <fullName evidence="6">Phosphodeoxyribomutase</fullName>
    </alternativeName>
</protein>
<feature type="domain" description="Metalloenzyme" evidence="8">
    <location>
        <begin position="4"/>
        <end position="376"/>
    </location>
</feature>
<evidence type="ECO:0000313" key="10">
    <source>
        <dbReference type="Proteomes" id="UP000236173"/>
    </source>
</evidence>
<dbReference type="GO" id="GO:0000287">
    <property type="term" value="F:magnesium ion binding"/>
    <property type="evidence" value="ECO:0007669"/>
    <property type="project" value="UniProtKB-UniRule"/>
</dbReference>
<dbReference type="InterPro" id="IPR024052">
    <property type="entry name" value="Phosphopentomutase_DeoB_cap_sf"/>
</dbReference>
<comment type="similarity">
    <text evidence="1 6">Belongs to the phosphopentomutase family.</text>
</comment>
<keyword evidence="2 6" id="KW-0963">Cytoplasm</keyword>
<evidence type="ECO:0000256" key="1">
    <source>
        <dbReference type="ARBA" id="ARBA00010373"/>
    </source>
</evidence>
<comment type="cofactor">
    <cofactor evidence="6">
        <name>Mn(2+)</name>
        <dbReference type="ChEBI" id="CHEBI:29035"/>
    </cofactor>
    <text evidence="6">Binds 2 manganese ions.</text>
</comment>
<dbReference type="InterPro" id="IPR017850">
    <property type="entry name" value="Alkaline_phosphatase_core_sf"/>
</dbReference>
<dbReference type="GO" id="GO:0043094">
    <property type="term" value="P:metabolic compound salvage"/>
    <property type="evidence" value="ECO:0007669"/>
    <property type="project" value="UniProtKB-UniRule"/>
</dbReference>
<comment type="function">
    <text evidence="6">Isomerase that catalyzes the conversion of deoxy-ribose 1-phosphate (dRib-1-P) and ribose 1-phosphate (Rib-1-P) to deoxy-ribose 5-phosphate (dRib-5-P) and ribose 5-phosphate (Rib-5-P), respectively.</text>
</comment>
<dbReference type="GO" id="GO:0030145">
    <property type="term" value="F:manganese ion binding"/>
    <property type="evidence" value="ECO:0007669"/>
    <property type="project" value="UniProtKB-UniRule"/>
</dbReference>
<dbReference type="GO" id="GO:0006015">
    <property type="term" value="P:5-phosphoribose 1-diphosphate biosynthetic process"/>
    <property type="evidence" value="ECO:0007669"/>
    <property type="project" value="UniProtKB-UniPathway"/>
</dbReference>
<evidence type="ECO:0000256" key="2">
    <source>
        <dbReference type="ARBA" id="ARBA00022490"/>
    </source>
</evidence>
<dbReference type="HAMAP" id="MF_00740">
    <property type="entry name" value="Phosphopentomut"/>
    <property type="match status" value="1"/>
</dbReference>
<dbReference type="Gene3D" id="3.30.70.1250">
    <property type="entry name" value="Phosphopentomutase"/>
    <property type="match status" value="1"/>
</dbReference>
<comment type="pathway">
    <text evidence="6">Carbohydrate degradation; 2-deoxy-D-ribose 1-phosphate degradation; D-glyceraldehyde 3-phosphate and acetaldehyde from 2-deoxy-alpha-D-ribose 1-phosphate: step 1/2.</text>
</comment>
<keyword evidence="3 6" id="KW-0479">Metal-binding</keyword>
<evidence type="ECO:0000256" key="7">
    <source>
        <dbReference type="NCBIfam" id="TIGR01696"/>
    </source>
</evidence>
<name>A0A2H5XC18_9BACT</name>
<dbReference type="PANTHER" id="PTHR21110">
    <property type="entry name" value="PHOSPHOPENTOMUTASE"/>
    <property type="match status" value="1"/>
</dbReference>
<dbReference type="UniPathway" id="UPA00087">
    <property type="reaction ID" value="UER00173"/>
</dbReference>
<evidence type="ECO:0000313" key="9">
    <source>
        <dbReference type="EMBL" id="GBC98715.1"/>
    </source>
</evidence>
<dbReference type="GO" id="GO:0005829">
    <property type="term" value="C:cytosol"/>
    <property type="evidence" value="ECO:0007669"/>
    <property type="project" value="TreeGrafter"/>
</dbReference>
<dbReference type="GO" id="GO:0008973">
    <property type="term" value="F:phosphopentomutase activity"/>
    <property type="evidence" value="ECO:0007669"/>
    <property type="project" value="UniProtKB-UniRule"/>
</dbReference>
<gene>
    <name evidence="6 9" type="primary">deoB</name>
    <name evidence="9" type="ORF">HRbin17_01229</name>
</gene>
<dbReference type="CDD" id="cd16009">
    <property type="entry name" value="PPM"/>
    <property type="match status" value="1"/>
</dbReference>
<evidence type="ECO:0000256" key="3">
    <source>
        <dbReference type="ARBA" id="ARBA00022723"/>
    </source>
</evidence>
<feature type="binding site" evidence="6">
    <location>
        <position position="284"/>
    </location>
    <ligand>
        <name>Mn(2+)</name>
        <dbReference type="ChEBI" id="CHEBI:29035"/>
        <label>2</label>
    </ligand>
</feature>
<feature type="binding site" evidence="6">
    <location>
        <position position="325"/>
    </location>
    <ligand>
        <name>Mn(2+)</name>
        <dbReference type="ChEBI" id="CHEBI:29035"/>
        <label>1</label>
    </ligand>
</feature>
<dbReference type="PIRSF" id="PIRSF001491">
    <property type="entry name" value="Ppentomutase"/>
    <property type="match status" value="1"/>
</dbReference>
<feature type="binding site" evidence="6">
    <location>
        <position position="337"/>
    </location>
    <ligand>
        <name>Mn(2+)</name>
        <dbReference type="ChEBI" id="CHEBI:29035"/>
        <label>2</label>
    </ligand>
</feature>
<comment type="subcellular location">
    <subcellularLocation>
        <location evidence="6">Cytoplasm</location>
    </subcellularLocation>
</comment>
<evidence type="ECO:0000256" key="5">
    <source>
        <dbReference type="ARBA" id="ARBA00023235"/>
    </source>
</evidence>
<dbReference type="EC" id="5.4.2.7" evidence="6 7"/>
<dbReference type="SUPFAM" id="SSF143856">
    <property type="entry name" value="DeoB insert domain-like"/>
    <property type="match status" value="1"/>
</dbReference>
<dbReference type="GO" id="GO:0009117">
    <property type="term" value="P:nucleotide metabolic process"/>
    <property type="evidence" value="ECO:0007669"/>
    <property type="project" value="UniProtKB-UniRule"/>
</dbReference>
<dbReference type="InterPro" id="IPR010045">
    <property type="entry name" value="DeoB"/>
</dbReference>
<dbReference type="Gene3D" id="3.40.720.10">
    <property type="entry name" value="Alkaline Phosphatase, subunit A"/>
    <property type="match status" value="1"/>
</dbReference>
<evidence type="ECO:0000259" key="8">
    <source>
        <dbReference type="Pfam" id="PF01676"/>
    </source>
</evidence>
<feature type="binding site" evidence="6">
    <location>
        <position position="12"/>
    </location>
    <ligand>
        <name>Mn(2+)</name>
        <dbReference type="ChEBI" id="CHEBI:29035"/>
        <label>1</label>
    </ligand>
</feature>
<dbReference type="PANTHER" id="PTHR21110:SF0">
    <property type="entry name" value="PHOSPHOPENTOMUTASE"/>
    <property type="match status" value="1"/>
</dbReference>
<reference evidence="10" key="1">
    <citation type="submission" date="2017-09" db="EMBL/GenBank/DDBJ databases">
        <title>Metaegenomics of thermophilic ammonia-oxidizing enrichment culture.</title>
        <authorList>
            <person name="Kato S."/>
            <person name="Suzuki K."/>
        </authorList>
    </citation>
    <scope>NUCLEOTIDE SEQUENCE [LARGE SCALE GENOMIC DNA]</scope>
</reference>
<dbReference type="GO" id="GO:0006018">
    <property type="term" value="P:2-deoxyribose 1-phosphate catabolic process"/>
    <property type="evidence" value="ECO:0007669"/>
    <property type="project" value="UniProtKB-UniRule"/>
</dbReference>
<comment type="caution">
    <text evidence="9">The sequence shown here is derived from an EMBL/GenBank/DDBJ whole genome shotgun (WGS) entry which is preliminary data.</text>
</comment>
<dbReference type="Proteomes" id="UP000236173">
    <property type="component" value="Unassembled WGS sequence"/>
</dbReference>
<feature type="binding site" evidence="6">
    <location>
        <position position="289"/>
    </location>
    <ligand>
        <name>Mn(2+)</name>
        <dbReference type="ChEBI" id="CHEBI:29035"/>
        <label>2</label>
    </ligand>
</feature>
<keyword evidence="4 6" id="KW-0464">Manganese</keyword>
<dbReference type="Pfam" id="PF01676">
    <property type="entry name" value="Metalloenzyme"/>
    <property type="match status" value="1"/>
</dbReference>
<proteinExistence type="inferred from homology"/>
<evidence type="ECO:0000256" key="4">
    <source>
        <dbReference type="ARBA" id="ARBA00023211"/>
    </source>
</evidence>
<comment type="catalytic activity">
    <reaction evidence="6">
        <text>2-deoxy-alpha-D-ribose 1-phosphate = 2-deoxy-D-ribose 5-phosphate</text>
        <dbReference type="Rhea" id="RHEA:27658"/>
        <dbReference type="ChEBI" id="CHEBI:57259"/>
        <dbReference type="ChEBI" id="CHEBI:62877"/>
        <dbReference type="EC" id="5.4.2.7"/>
    </reaction>
</comment>
<comment type="catalytic activity">
    <reaction evidence="6">
        <text>alpha-D-ribose 1-phosphate = D-ribose 5-phosphate</text>
        <dbReference type="Rhea" id="RHEA:18793"/>
        <dbReference type="ChEBI" id="CHEBI:57720"/>
        <dbReference type="ChEBI" id="CHEBI:78346"/>
        <dbReference type="EC" id="5.4.2.7"/>
    </reaction>
</comment>
<feature type="binding site" evidence="6">
    <location>
        <position position="326"/>
    </location>
    <ligand>
        <name>Mn(2+)</name>
        <dbReference type="ChEBI" id="CHEBI:29035"/>
        <label>1</label>
    </ligand>
</feature>
<dbReference type="InterPro" id="IPR006124">
    <property type="entry name" value="Metalloenzyme"/>
</dbReference>
<dbReference type="NCBIfam" id="TIGR01696">
    <property type="entry name" value="deoB"/>
    <property type="match status" value="1"/>
</dbReference>
<dbReference type="FunFam" id="3.30.70.1250:FF:000001">
    <property type="entry name" value="Phosphopentomutase"/>
    <property type="match status" value="1"/>
</dbReference>
<dbReference type="EMBL" id="BEHT01000014">
    <property type="protein sequence ID" value="GBC98715.1"/>
    <property type="molecule type" value="Genomic_DNA"/>
</dbReference>
<accession>A0A2H5XC18</accession>
<keyword evidence="5 6" id="KW-0413">Isomerase</keyword>
<sequence length="393" mass="42557">MAKKRAILLLLDGVGIGALPDAAAYGDEGSNTLVNTAKAVNGLQLPTLQRMGLGNLADIVGVPPSDKPMACYGVMREVSAGKDSTTGHWEIAGVIRTKPFPTYPNGFPPDIIAAFERAIGRKVLGNKPASGTEIIAELGEEHLRTGYPIVYTSADSVFQIAAHEDIVPVEQLYAWCRIAREILQGEHEVARVIARPFTGTPGNFVRTPRRRDFSVPPPYPTLLDVLNEAGLRVVTVGKVDDIFAGRGIAAAFHTANNADGMAKVAELVQTDPFDFLWCTLVDFDTQFGHRNDPHGFAQALAEFDAWLGTFLPQLREDDLLLITADHGNDPTTPSTDHCREQVPLLVWTPPLREGKPLGVRQTFADVAATLAEFFGVTWTGAGTSFLTTVMLCR</sequence>
<dbReference type="SUPFAM" id="SSF53649">
    <property type="entry name" value="Alkaline phosphatase-like"/>
    <property type="match status" value="1"/>
</dbReference>
<organism evidence="9 10">
    <name type="scientific">Candidatus Fervidibacter japonicus</name>
    <dbReference type="NCBI Taxonomy" id="2035412"/>
    <lineage>
        <taxon>Bacteria</taxon>
        <taxon>Candidatus Fervidibacterota</taxon>
        <taxon>Candidatus Fervidibacter</taxon>
    </lineage>
</organism>
<dbReference type="NCBIfam" id="NF003766">
    <property type="entry name" value="PRK05362.1"/>
    <property type="match status" value="1"/>
</dbReference>
<evidence type="ECO:0000256" key="6">
    <source>
        <dbReference type="HAMAP-Rule" id="MF_00740"/>
    </source>
</evidence>